<dbReference type="Proteomes" id="UP000235387">
    <property type="component" value="Unassembled WGS sequence"/>
</dbReference>
<name>A0A2N7LB70_9GAMM</name>
<feature type="transmembrane region" description="Helical" evidence="12">
    <location>
        <begin position="194"/>
        <end position="216"/>
    </location>
</feature>
<keyword evidence="7 12" id="KW-0812">Transmembrane</keyword>
<feature type="transmembrane region" description="Helical" evidence="12">
    <location>
        <begin position="93"/>
        <end position="116"/>
    </location>
</feature>
<evidence type="ECO:0000256" key="11">
    <source>
        <dbReference type="ARBA" id="ARBA00030855"/>
    </source>
</evidence>
<feature type="transmembrane region" description="Helical" evidence="12">
    <location>
        <begin position="136"/>
        <end position="157"/>
    </location>
</feature>
<dbReference type="RefSeq" id="WP_102390863.1">
    <property type="nucleotide sequence ID" value="NZ_MDAL01000018.1"/>
</dbReference>
<feature type="transmembrane region" description="Helical" evidence="12">
    <location>
        <begin position="315"/>
        <end position="338"/>
    </location>
</feature>
<comment type="subcellular location">
    <subcellularLocation>
        <location evidence="1">Cell inner membrane</location>
        <topology evidence="1">Multi-pass membrane protein</topology>
    </subcellularLocation>
</comment>
<evidence type="ECO:0000256" key="7">
    <source>
        <dbReference type="ARBA" id="ARBA00022692"/>
    </source>
</evidence>
<dbReference type="PANTHER" id="PTHR43823">
    <property type="entry name" value="SPORULATION PROTEIN YKVU"/>
    <property type="match status" value="1"/>
</dbReference>
<comment type="caution">
    <text evidence="13">The sequence shown here is derived from an EMBL/GenBank/DDBJ whole genome shotgun (WGS) entry which is preliminary data.</text>
</comment>
<keyword evidence="9 12" id="KW-0472">Membrane</keyword>
<protein>
    <recommendedName>
        <fullName evidence="4">Multidrug export protein MepA</fullName>
    </recommendedName>
    <alternativeName>
        <fullName evidence="3">Multidrug resistance protein NorM</fullName>
    </alternativeName>
    <alternativeName>
        <fullName evidence="11">Na(+)/drug antiporter</fullName>
    </alternativeName>
</protein>
<sequence>MHTSSLEHNGSISGTFWRYTIPAIAAMIVNGLYQLVDGVFVGHYIGSEGLAAINIAWPVIALVSGFGLLIGMGSGSLVSIYRGEGKILAARTAMFTGLMLIIVFGVLASLYLTYLGNPLIGLQGAQGMTQAYAEDYIGVFSLCAVATVASGALPFLIRNDDSPIVATTMMVVGALTNIVLDYLFIGILNWGLAGAAWATVIAQLTTVAMAFVYLLSRHSYLSVFSHPLQFSVSDARKSVVMGVSSLVMYLYYGVLVAFHNRLFVEYGSPISIASFAIVGYLMTLYYVVAEGIAEGMQPQVSFYHGARQFSNIAKVAKLATVVSLGAGLLWLGVLNAFPEHVIGWFTTGDPALVSEATLGIRLHLSAMYLDGLIILASMYFLSVGKGGTSLSISVANMLVQFPFLAIMPKLFGLQGVWMAMPLSNIVLASVVIPLMWRHIQRQRRVETHTVTASLATVGQ</sequence>
<comment type="similarity">
    <text evidence="2">Belongs to the multi antimicrobial extrusion (MATE) (TC 2.A.66.1) family. MepA subfamily.</text>
</comment>
<evidence type="ECO:0000256" key="6">
    <source>
        <dbReference type="ARBA" id="ARBA00022475"/>
    </source>
</evidence>
<feature type="transmembrane region" description="Helical" evidence="12">
    <location>
        <begin position="393"/>
        <end position="411"/>
    </location>
</feature>
<evidence type="ECO:0000256" key="12">
    <source>
        <dbReference type="SAM" id="Phobius"/>
    </source>
</evidence>
<keyword evidence="10" id="KW-0046">Antibiotic resistance</keyword>
<dbReference type="InterPro" id="IPR045070">
    <property type="entry name" value="MATE_MepA-like"/>
</dbReference>
<feature type="transmembrane region" description="Helical" evidence="12">
    <location>
        <begin position="55"/>
        <end position="81"/>
    </location>
</feature>
<evidence type="ECO:0000313" key="13">
    <source>
        <dbReference type="EMBL" id="PMN92383.1"/>
    </source>
</evidence>
<evidence type="ECO:0000256" key="4">
    <source>
        <dbReference type="ARBA" id="ARBA00022106"/>
    </source>
</evidence>
<evidence type="ECO:0000256" key="9">
    <source>
        <dbReference type="ARBA" id="ARBA00023136"/>
    </source>
</evidence>
<dbReference type="AlphaFoldDB" id="A0A2N7LB70"/>
<organism evidence="13 14">
    <name type="scientific">Enterovibrio norvegicus</name>
    <dbReference type="NCBI Taxonomy" id="188144"/>
    <lineage>
        <taxon>Bacteria</taxon>
        <taxon>Pseudomonadati</taxon>
        <taxon>Pseudomonadota</taxon>
        <taxon>Gammaproteobacteria</taxon>
        <taxon>Vibrionales</taxon>
        <taxon>Vibrionaceae</taxon>
        <taxon>Enterovibrio</taxon>
    </lineage>
</organism>
<keyword evidence="8 12" id="KW-1133">Transmembrane helix</keyword>
<dbReference type="NCBIfam" id="NF007130">
    <property type="entry name" value="PRK09575.1"/>
    <property type="match status" value="1"/>
</dbReference>
<dbReference type="EMBL" id="MDAL01000018">
    <property type="protein sequence ID" value="PMN92383.1"/>
    <property type="molecule type" value="Genomic_DNA"/>
</dbReference>
<feature type="transmembrane region" description="Helical" evidence="12">
    <location>
        <begin position="237"/>
        <end position="258"/>
    </location>
</feature>
<proteinExistence type="inferred from homology"/>
<feature type="transmembrane region" description="Helical" evidence="12">
    <location>
        <begin position="358"/>
        <end position="381"/>
    </location>
</feature>
<dbReference type="GO" id="GO:0046677">
    <property type="term" value="P:response to antibiotic"/>
    <property type="evidence" value="ECO:0007669"/>
    <property type="project" value="UniProtKB-KW"/>
</dbReference>
<accession>A0A2N7LB70</accession>
<dbReference type="InterPro" id="IPR051327">
    <property type="entry name" value="MATE_MepA_subfamily"/>
</dbReference>
<evidence type="ECO:0000256" key="8">
    <source>
        <dbReference type="ARBA" id="ARBA00022989"/>
    </source>
</evidence>
<reference evidence="14" key="1">
    <citation type="submission" date="2016-07" db="EMBL/GenBank/DDBJ databases">
        <title>Nontailed viruses are major unrecognized killers of bacteria in the ocean.</title>
        <authorList>
            <person name="Kauffman K."/>
            <person name="Hussain F."/>
            <person name="Yang J."/>
            <person name="Arevalo P."/>
            <person name="Brown J."/>
            <person name="Cutler M."/>
            <person name="Kelly L."/>
            <person name="Polz M.F."/>
        </authorList>
    </citation>
    <scope>NUCLEOTIDE SEQUENCE [LARGE SCALE GENOMIC DNA]</scope>
    <source>
        <strain evidence="14">10N.261.45.A10</strain>
    </source>
</reference>
<dbReference type="PIRSF" id="PIRSF006603">
    <property type="entry name" value="DinF"/>
    <property type="match status" value="1"/>
</dbReference>
<evidence type="ECO:0000256" key="2">
    <source>
        <dbReference type="ARBA" id="ARBA00008417"/>
    </source>
</evidence>
<feature type="transmembrane region" description="Helical" evidence="12">
    <location>
        <begin position="164"/>
        <end position="188"/>
    </location>
</feature>
<keyword evidence="6" id="KW-1003">Cell membrane</keyword>
<gene>
    <name evidence="13" type="ORF">BCT23_15470</name>
</gene>
<dbReference type="InterPro" id="IPR002528">
    <property type="entry name" value="MATE_fam"/>
</dbReference>
<dbReference type="PANTHER" id="PTHR43823:SF3">
    <property type="entry name" value="MULTIDRUG EXPORT PROTEIN MEPA"/>
    <property type="match status" value="1"/>
</dbReference>
<dbReference type="Pfam" id="PF01554">
    <property type="entry name" value="MatE"/>
    <property type="match status" value="2"/>
</dbReference>
<feature type="transmembrane region" description="Helical" evidence="12">
    <location>
        <begin position="270"/>
        <end position="288"/>
    </location>
</feature>
<evidence type="ECO:0000313" key="14">
    <source>
        <dbReference type="Proteomes" id="UP000235387"/>
    </source>
</evidence>
<keyword evidence="5" id="KW-0813">Transport</keyword>
<dbReference type="InterPro" id="IPR048279">
    <property type="entry name" value="MdtK-like"/>
</dbReference>
<feature type="transmembrane region" description="Helical" evidence="12">
    <location>
        <begin position="16"/>
        <end position="35"/>
    </location>
</feature>
<evidence type="ECO:0000256" key="10">
    <source>
        <dbReference type="ARBA" id="ARBA00023251"/>
    </source>
</evidence>
<dbReference type="GO" id="GO:0015297">
    <property type="term" value="F:antiporter activity"/>
    <property type="evidence" value="ECO:0007669"/>
    <property type="project" value="InterPro"/>
</dbReference>
<evidence type="ECO:0000256" key="1">
    <source>
        <dbReference type="ARBA" id="ARBA00004429"/>
    </source>
</evidence>
<evidence type="ECO:0000256" key="5">
    <source>
        <dbReference type="ARBA" id="ARBA00022448"/>
    </source>
</evidence>
<dbReference type="GO" id="GO:0042910">
    <property type="term" value="F:xenobiotic transmembrane transporter activity"/>
    <property type="evidence" value="ECO:0007669"/>
    <property type="project" value="InterPro"/>
</dbReference>
<evidence type="ECO:0000256" key="3">
    <source>
        <dbReference type="ARBA" id="ARBA00013489"/>
    </source>
</evidence>
<dbReference type="GO" id="GO:0005886">
    <property type="term" value="C:plasma membrane"/>
    <property type="evidence" value="ECO:0007669"/>
    <property type="project" value="UniProtKB-SubCell"/>
</dbReference>
<feature type="transmembrane region" description="Helical" evidence="12">
    <location>
        <begin position="417"/>
        <end position="436"/>
    </location>
</feature>
<dbReference type="CDD" id="cd13143">
    <property type="entry name" value="MATE_MepA_like"/>
    <property type="match status" value="1"/>
</dbReference>